<feature type="repeat" description="ANK" evidence="3">
    <location>
        <begin position="544"/>
        <end position="566"/>
    </location>
</feature>
<dbReference type="InterPro" id="IPR002110">
    <property type="entry name" value="Ankyrin_rpt"/>
</dbReference>
<evidence type="ECO:0008006" key="7">
    <source>
        <dbReference type="Google" id="ProtNLM"/>
    </source>
</evidence>
<dbReference type="PROSITE" id="PS50088">
    <property type="entry name" value="ANK_REPEAT"/>
    <property type="match status" value="8"/>
</dbReference>
<name>A0AAV5TN13_9BILA</name>
<evidence type="ECO:0000313" key="6">
    <source>
        <dbReference type="Proteomes" id="UP001432027"/>
    </source>
</evidence>
<dbReference type="Proteomes" id="UP001432027">
    <property type="component" value="Unassembled WGS sequence"/>
</dbReference>
<dbReference type="EMBL" id="BTSX01000004">
    <property type="protein sequence ID" value="GMS95825.1"/>
    <property type="molecule type" value="Genomic_DNA"/>
</dbReference>
<reference evidence="5" key="1">
    <citation type="submission" date="2023-10" db="EMBL/GenBank/DDBJ databases">
        <title>Genome assembly of Pristionchus species.</title>
        <authorList>
            <person name="Yoshida K."/>
            <person name="Sommer R.J."/>
        </authorList>
    </citation>
    <scope>NUCLEOTIDE SEQUENCE</scope>
    <source>
        <strain evidence="5">RS0144</strain>
    </source>
</reference>
<dbReference type="InterPro" id="IPR036770">
    <property type="entry name" value="Ankyrin_rpt-contain_sf"/>
</dbReference>
<dbReference type="SUPFAM" id="SSF48403">
    <property type="entry name" value="Ankyrin repeat"/>
    <property type="match status" value="2"/>
</dbReference>
<dbReference type="AlphaFoldDB" id="A0AAV5TN13"/>
<sequence>PLYLPFHILSLCKLSPICLFSFYQFKSFEKGMAEIPLMDFTPLDEKGDGLTVDHTHNGGNDKPKEGRKLSRVSFHQKSIDEVQDFVKMKKFLEAASNGEISVLREMLDEDKAAATKYKNLSGMTALHFACRYVNKEAVLLLLRNFANPNAEDDEQWRPLHFASKYFQRDLSRDITENYSQNEVECSMNETRDIIEQLIKFGAEVNAMDIYGCTPLHYAAMRGNSAAAQVLYKMGADPDMKDGNNITPFMTSCTYGTIEVFNIIFDHSSKSEVDRRKNTVLHIAAQHGHIEIVSRMLEWAFNGKSSSPSLIHEVNNEGKTALQLAVHADHTNVVEELLKKYKGVMKRKEEEWLLHEAAAKGYIDMCDVLIEKAGMKVDKEDNDGRLPLHSAAKNNHSEIVQNFLNIGSHTIASTDNEGFTPLLLAASSDGLETIKILLERKAKFTISDRVGRNIIIIAAKYNSMRVLKYILEHMDEKRPNTISMNRRHRPSSPRGEIKGNLKERMINKTDMNQETAMHCVCGNGYLELVRLLYEHGASITCINEDEETPLHLAAESGRTNVVAQLLEWERKLCVAKDDQGRTPLHQAAKYGFEDTVVALVNAGSDLHAKNVYDETALDCAVKAGQLATTKVLMDRGALSSADEDRGVETPLHLAARAGHESIVQYLLSQGVEVGRRDEKGQTVLDVAIDGEHKEIARMLVGHKDWKMLMTPNDSFPFPDKTNSPRETPMRKLIKKFPEVAAVVFDRCITHEVNEIGDFGSNPFTQYNYEYLEDTWMVKKKNDNENTENLVPSSIQSPYDPKNWKIITR</sequence>
<dbReference type="PRINTS" id="PR01415">
    <property type="entry name" value="ANKYRIN"/>
</dbReference>
<feature type="region of interest" description="Disordered" evidence="4">
    <location>
        <begin position="49"/>
        <end position="69"/>
    </location>
</feature>
<keyword evidence="6" id="KW-1185">Reference proteome</keyword>
<evidence type="ECO:0000256" key="3">
    <source>
        <dbReference type="PROSITE-ProRule" id="PRU00023"/>
    </source>
</evidence>
<proteinExistence type="predicted"/>
<dbReference type="Gene3D" id="1.25.40.20">
    <property type="entry name" value="Ankyrin repeat-containing domain"/>
    <property type="match status" value="5"/>
</dbReference>
<feature type="repeat" description="ANK" evidence="3">
    <location>
        <begin position="210"/>
        <end position="242"/>
    </location>
</feature>
<feature type="compositionally biased region" description="Basic and acidic residues" evidence="4">
    <location>
        <begin position="49"/>
        <end position="68"/>
    </location>
</feature>
<dbReference type="InterPro" id="IPR050889">
    <property type="entry name" value="Dendritic_Spine_Reg/Scaffold"/>
</dbReference>
<protein>
    <recommendedName>
        <fullName evidence="7">Ankyrin repeat-containing protein</fullName>
    </recommendedName>
</protein>
<feature type="repeat" description="ANK" evidence="3">
    <location>
        <begin position="382"/>
        <end position="414"/>
    </location>
</feature>
<feature type="repeat" description="ANK" evidence="3">
    <location>
        <begin position="416"/>
        <end position="448"/>
    </location>
</feature>
<dbReference type="PROSITE" id="PS50297">
    <property type="entry name" value="ANK_REP_REGION"/>
    <property type="match status" value="8"/>
</dbReference>
<evidence type="ECO:0000256" key="2">
    <source>
        <dbReference type="ARBA" id="ARBA00023043"/>
    </source>
</evidence>
<feature type="repeat" description="ANK" evidence="3">
    <location>
        <begin position="645"/>
        <end position="677"/>
    </location>
</feature>
<evidence type="ECO:0000313" key="5">
    <source>
        <dbReference type="EMBL" id="GMS95825.1"/>
    </source>
</evidence>
<feature type="repeat" description="ANK" evidence="3">
    <location>
        <begin position="121"/>
        <end position="153"/>
    </location>
</feature>
<evidence type="ECO:0000256" key="1">
    <source>
        <dbReference type="ARBA" id="ARBA00022737"/>
    </source>
</evidence>
<feature type="non-terminal residue" evidence="5">
    <location>
        <position position="807"/>
    </location>
</feature>
<organism evidence="5 6">
    <name type="scientific">Pristionchus entomophagus</name>
    <dbReference type="NCBI Taxonomy" id="358040"/>
    <lineage>
        <taxon>Eukaryota</taxon>
        <taxon>Metazoa</taxon>
        <taxon>Ecdysozoa</taxon>
        <taxon>Nematoda</taxon>
        <taxon>Chromadorea</taxon>
        <taxon>Rhabditida</taxon>
        <taxon>Rhabditina</taxon>
        <taxon>Diplogasteromorpha</taxon>
        <taxon>Diplogasteroidea</taxon>
        <taxon>Neodiplogasteridae</taxon>
        <taxon>Pristionchus</taxon>
    </lineage>
</organism>
<feature type="repeat" description="ANK" evidence="3">
    <location>
        <begin position="578"/>
        <end position="610"/>
    </location>
</feature>
<comment type="caution">
    <text evidence="5">The sequence shown here is derived from an EMBL/GenBank/DDBJ whole genome shotgun (WGS) entry which is preliminary data.</text>
</comment>
<dbReference type="Pfam" id="PF12796">
    <property type="entry name" value="Ank_2"/>
    <property type="match status" value="7"/>
</dbReference>
<keyword evidence="2 3" id="KW-0040">ANK repeat</keyword>
<keyword evidence="1" id="KW-0677">Repeat</keyword>
<gene>
    <name evidence="5" type="ORF">PENTCL1PPCAC_18000</name>
</gene>
<dbReference type="PANTHER" id="PTHR24166:SF48">
    <property type="entry name" value="PROTEIN VAPYRIN"/>
    <property type="match status" value="1"/>
</dbReference>
<dbReference type="PANTHER" id="PTHR24166">
    <property type="entry name" value="ROLLING PEBBLES, ISOFORM B"/>
    <property type="match status" value="1"/>
</dbReference>
<accession>A0AAV5TN13</accession>
<feature type="non-terminal residue" evidence="5">
    <location>
        <position position="1"/>
    </location>
</feature>
<dbReference type="SMART" id="SM00248">
    <property type="entry name" value="ANK"/>
    <property type="match status" value="16"/>
</dbReference>
<feature type="repeat" description="ANK" evidence="3">
    <location>
        <begin position="511"/>
        <end position="543"/>
    </location>
</feature>
<evidence type="ECO:0000256" key="4">
    <source>
        <dbReference type="SAM" id="MobiDB-lite"/>
    </source>
</evidence>